<dbReference type="PANTHER" id="PTHR47338:SF10">
    <property type="entry name" value="TRANSCRIPTION FACTOR DOMAIN-CONTAINING PROTEIN-RELATED"/>
    <property type="match status" value="1"/>
</dbReference>
<evidence type="ECO:0000256" key="3">
    <source>
        <dbReference type="ARBA" id="ARBA00023015"/>
    </source>
</evidence>
<keyword evidence="2" id="KW-0479">Metal-binding</keyword>
<sequence>MAQPAVQHGTVQYYQNSRKKACAACRHRKKRCDGNRPACSACSKWNVECIYSPSPSPIEYQGPLVPPPTMDLENGEAQMAWGLGGYDGFSQMGTPSVHLFHEFFSQSLANSNMNLEISSSYSPSLPGLSDFGDAMNMLPSLNTSDGLSSPASPGGSMASQAQMVELAQIFFEQDHSLLPCIDQQNFMDRLNDPAWAASSPLVWAILSVAARRHNLVVIQSQHKVWHQKALQLLDQSIISQGNTLRDIQAAIWNIYLHYISGNSVKASLLLAQAYTLACLYGLTRIDDDRRPSHVSLPFSNTAEEEECRSTMWALFILDRHNSFLHGLHFVINDRLFYVDYPRDVSLLQTGLSMKAEGREQFTRDLASLQVISLGGMTGVPTVRLLQKAIVLLGRITEYGNFVPLDSNQKQRADEFRELQSSLTRFWLSLPEPLSSITNTPPKDVPYTTWLIIILHTCSILLDYPTSVCGKSGGVLKNFVSEAAGESRGFLQAFNSVQAIIDVVKQTSSVSASSLVNPFLAPSYFLCCRFLLARWRQTQKQSHRFDVDLLVALFDRMSEMGIQLSQRFKELVEQDLQNDGQIVEDPTGVLMLSNPGSESHSPVSNLQFRNM</sequence>
<dbReference type="InterPro" id="IPR050815">
    <property type="entry name" value="TF_fung"/>
</dbReference>
<proteinExistence type="predicted"/>
<name>A0A232LP17_9EURO</name>
<dbReference type="InterPro" id="IPR007219">
    <property type="entry name" value="XnlR_reg_dom"/>
</dbReference>
<dbReference type="AlphaFoldDB" id="A0A232LP17"/>
<evidence type="ECO:0000313" key="9">
    <source>
        <dbReference type="Proteomes" id="UP000243515"/>
    </source>
</evidence>
<dbReference type="SUPFAM" id="SSF57701">
    <property type="entry name" value="Zn2/Cys6 DNA-binding domain"/>
    <property type="match status" value="1"/>
</dbReference>
<feature type="domain" description="Zn(2)-C6 fungal-type" evidence="7">
    <location>
        <begin position="21"/>
        <end position="51"/>
    </location>
</feature>
<comment type="subcellular location">
    <subcellularLocation>
        <location evidence="1">Nucleus</location>
    </subcellularLocation>
</comment>
<dbReference type="PROSITE" id="PS50048">
    <property type="entry name" value="ZN2_CY6_FUNGAL_2"/>
    <property type="match status" value="1"/>
</dbReference>
<protein>
    <recommendedName>
        <fullName evidence="7">Zn(2)-C6 fungal-type domain-containing protein</fullName>
    </recommendedName>
</protein>
<comment type="caution">
    <text evidence="8">The sequence shown here is derived from an EMBL/GenBank/DDBJ whole genome shotgun (WGS) entry which is preliminary data.</text>
</comment>
<dbReference type="Pfam" id="PF00172">
    <property type="entry name" value="Zn_clus"/>
    <property type="match status" value="1"/>
</dbReference>
<reference evidence="8 9" key="1">
    <citation type="journal article" date="2015" name="Environ. Microbiol.">
        <title>Metagenome sequence of Elaphomyces granulatus from sporocarp tissue reveals Ascomycota ectomycorrhizal fingerprints of genome expansion and a Proteobacteria-rich microbiome.</title>
        <authorList>
            <person name="Quandt C.A."/>
            <person name="Kohler A."/>
            <person name="Hesse C.N."/>
            <person name="Sharpton T.J."/>
            <person name="Martin F."/>
            <person name="Spatafora J.W."/>
        </authorList>
    </citation>
    <scope>NUCLEOTIDE SEQUENCE [LARGE SCALE GENOMIC DNA]</scope>
    <source>
        <strain evidence="8 9">OSC145934</strain>
    </source>
</reference>
<dbReference type="GO" id="GO:0000981">
    <property type="term" value="F:DNA-binding transcription factor activity, RNA polymerase II-specific"/>
    <property type="evidence" value="ECO:0007669"/>
    <property type="project" value="InterPro"/>
</dbReference>
<dbReference type="Proteomes" id="UP000243515">
    <property type="component" value="Unassembled WGS sequence"/>
</dbReference>
<dbReference type="GO" id="GO:0003677">
    <property type="term" value="F:DNA binding"/>
    <property type="evidence" value="ECO:0007669"/>
    <property type="project" value="UniProtKB-KW"/>
</dbReference>
<evidence type="ECO:0000256" key="4">
    <source>
        <dbReference type="ARBA" id="ARBA00023125"/>
    </source>
</evidence>
<dbReference type="GO" id="GO:0005634">
    <property type="term" value="C:nucleus"/>
    <property type="evidence" value="ECO:0007669"/>
    <property type="project" value="UniProtKB-SubCell"/>
</dbReference>
<dbReference type="SMART" id="SM00066">
    <property type="entry name" value="GAL4"/>
    <property type="match status" value="1"/>
</dbReference>
<evidence type="ECO:0000313" key="8">
    <source>
        <dbReference type="EMBL" id="OXV05889.1"/>
    </source>
</evidence>
<gene>
    <name evidence="8" type="ORF">Egran_06341</name>
</gene>
<dbReference type="CDD" id="cd00067">
    <property type="entry name" value="GAL4"/>
    <property type="match status" value="1"/>
</dbReference>
<keyword evidence="3" id="KW-0805">Transcription regulation</keyword>
<dbReference type="InterPro" id="IPR036864">
    <property type="entry name" value="Zn2-C6_fun-type_DNA-bd_sf"/>
</dbReference>
<dbReference type="InterPro" id="IPR001138">
    <property type="entry name" value="Zn2Cys6_DnaBD"/>
</dbReference>
<dbReference type="PANTHER" id="PTHR47338">
    <property type="entry name" value="ZN(II)2CYS6 TRANSCRIPTION FACTOR (EUROFUNG)-RELATED"/>
    <property type="match status" value="1"/>
</dbReference>
<dbReference type="EMBL" id="NPHW01006327">
    <property type="protein sequence ID" value="OXV05889.1"/>
    <property type="molecule type" value="Genomic_DNA"/>
</dbReference>
<evidence type="ECO:0000256" key="2">
    <source>
        <dbReference type="ARBA" id="ARBA00022723"/>
    </source>
</evidence>
<organism evidence="8 9">
    <name type="scientific">Elaphomyces granulatus</name>
    <dbReference type="NCBI Taxonomy" id="519963"/>
    <lineage>
        <taxon>Eukaryota</taxon>
        <taxon>Fungi</taxon>
        <taxon>Dikarya</taxon>
        <taxon>Ascomycota</taxon>
        <taxon>Pezizomycotina</taxon>
        <taxon>Eurotiomycetes</taxon>
        <taxon>Eurotiomycetidae</taxon>
        <taxon>Eurotiales</taxon>
        <taxon>Elaphomycetaceae</taxon>
        <taxon>Elaphomyces</taxon>
    </lineage>
</organism>
<dbReference type="OrthoDB" id="2943660at2759"/>
<evidence type="ECO:0000259" key="7">
    <source>
        <dbReference type="PROSITE" id="PS50048"/>
    </source>
</evidence>
<keyword evidence="9" id="KW-1185">Reference proteome</keyword>
<keyword evidence="5" id="KW-0804">Transcription</keyword>
<dbReference type="CDD" id="cd12148">
    <property type="entry name" value="fungal_TF_MHR"/>
    <property type="match status" value="1"/>
</dbReference>
<dbReference type="Gene3D" id="4.10.240.10">
    <property type="entry name" value="Zn(2)-C6 fungal-type DNA-binding domain"/>
    <property type="match status" value="1"/>
</dbReference>
<keyword evidence="6" id="KW-0539">Nucleus</keyword>
<evidence type="ECO:0000256" key="6">
    <source>
        <dbReference type="ARBA" id="ARBA00023242"/>
    </source>
</evidence>
<dbReference type="SMART" id="SM00906">
    <property type="entry name" value="Fungal_trans"/>
    <property type="match status" value="1"/>
</dbReference>
<keyword evidence="4" id="KW-0238">DNA-binding</keyword>
<dbReference type="GO" id="GO:0006351">
    <property type="term" value="P:DNA-templated transcription"/>
    <property type="evidence" value="ECO:0007669"/>
    <property type="project" value="InterPro"/>
</dbReference>
<evidence type="ECO:0000256" key="1">
    <source>
        <dbReference type="ARBA" id="ARBA00004123"/>
    </source>
</evidence>
<dbReference type="PROSITE" id="PS00463">
    <property type="entry name" value="ZN2_CY6_FUNGAL_1"/>
    <property type="match status" value="1"/>
</dbReference>
<dbReference type="Pfam" id="PF04082">
    <property type="entry name" value="Fungal_trans"/>
    <property type="match status" value="1"/>
</dbReference>
<dbReference type="GO" id="GO:0008270">
    <property type="term" value="F:zinc ion binding"/>
    <property type="evidence" value="ECO:0007669"/>
    <property type="project" value="InterPro"/>
</dbReference>
<evidence type="ECO:0000256" key="5">
    <source>
        <dbReference type="ARBA" id="ARBA00023163"/>
    </source>
</evidence>
<accession>A0A232LP17</accession>